<protein>
    <submittedName>
        <fullName evidence="2">Uncharacterized protein</fullName>
    </submittedName>
</protein>
<feature type="non-terminal residue" evidence="2">
    <location>
        <position position="57"/>
    </location>
</feature>
<dbReference type="HOGENOM" id="CLU_3001958_0_0_1"/>
<keyword evidence="3" id="KW-1185">Reference proteome</keyword>
<organism evidence="2 3">
    <name type="scientific">Dothistroma septosporum (strain NZE10 / CBS 128990)</name>
    <name type="common">Red band needle blight fungus</name>
    <name type="synonym">Mycosphaerella pini</name>
    <dbReference type="NCBI Taxonomy" id="675120"/>
    <lineage>
        <taxon>Eukaryota</taxon>
        <taxon>Fungi</taxon>
        <taxon>Dikarya</taxon>
        <taxon>Ascomycota</taxon>
        <taxon>Pezizomycotina</taxon>
        <taxon>Dothideomycetes</taxon>
        <taxon>Dothideomycetidae</taxon>
        <taxon>Mycosphaerellales</taxon>
        <taxon>Mycosphaerellaceae</taxon>
        <taxon>Dothistroma</taxon>
    </lineage>
</organism>
<dbReference type="AlphaFoldDB" id="M2XI15"/>
<name>M2XI15_DOTSN</name>
<feature type="non-terminal residue" evidence="2">
    <location>
        <position position="1"/>
    </location>
</feature>
<dbReference type="OrthoDB" id="6500128at2759"/>
<sequence length="57" mass="6273">CTARADDAFGPAITGSCRQGFDFTLLFEQSFLQIAPCAILILLVPIRAAQLRKYNVK</sequence>
<dbReference type="Proteomes" id="UP000016933">
    <property type="component" value="Unassembled WGS sequence"/>
</dbReference>
<proteinExistence type="predicted"/>
<keyword evidence="1" id="KW-0812">Transmembrane</keyword>
<evidence type="ECO:0000256" key="1">
    <source>
        <dbReference type="SAM" id="Phobius"/>
    </source>
</evidence>
<gene>
    <name evidence="2" type="ORF">DOTSEDRAFT_109662</name>
</gene>
<reference evidence="3" key="1">
    <citation type="journal article" date="2012" name="PLoS Genet.">
        <title>The genomes of the fungal plant pathogens Cladosporium fulvum and Dothistroma septosporum reveal adaptation to different hosts and lifestyles but also signatures of common ancestry.</title>
        <authorList>
            <person name="de Wit P.J.G.M."/>
            <person name="van der Burgt A."/>
            <person name="Oekmen B."/>
            <person name="Stergiopoulos I."/>
            <person name="Abd-Elsalam K.A."/>
            <person name="Aerts A.L."/>
            <person name="Bahkali A.H."/>
            <person name="Beenen H.G."/>
            <person name="Chettri P."/>
            <person name="Cox M.P."/>
            <person name="Datema E."/>
            <person name="de Vries R.P."/>
            <person name="Dhillon B."/>
            <person name="Ganley A.R."/>
            <person name="Griffiths S.A."/>
            <person name="Guo Y."/>
            <person name="Hamelin R.C."/>
            <person name="Henrissat B."/>
            <person name="Kabir M.S."/>
            <person name="Jashni M.K."/>
            <person name="Kema G."/>
            <person name="Klaubauf S."/>
            <person name="Lapidus A."/>
            <person name="Levasseur A."/>
            <person name="Lindquist E."/>
            <person name="Mehrabi R."/>
            <person name="Ohm R.A."/>
            <person name="Owen T.J."/>
            <person name="Salamov A."/>
            <person name="Schwelm A."/>
            <person name="Schijlen E."/>
            <person name="Sun H."/>
            <person name="van den Burg H.A."/>
            <person name="van Ham R.C.H.J."/>
            <person name="Zhang S."/>
            <person name="Goodwin S.B."/>
            <person name="Grigoriev I.V."/>
            <person name="Collemare J."/>
            <person name="Bradshaw R.E."/>
        </authorList>
    </citation>
    <scope>NUCLEOTIDE SEQUENCE [LARGE SCALE GENOMIC DNA]</scope>
    <source>
        <strain evidence="3">NZE10 / CBS 128990</strain>
    </source>
</reference>
<reference evidence="2 3" key="2">
    <citation type="journal article" date="2012" name="PLoS Pathog.">
        <title>Diverse lifestyles and strategies of plant pathogenesis encoded in the genomes of eighteen Dothideomycetes fungi.</title>
        <authorList>
            <person name="Ohm R.A."/>
            <person name="Feau N."/>
            <person name="Henrissat B."/>
            <person name="Schoch C.L."/>
            <person name="Horwitz B.A."/>
            <person name="Barry K.W."/>
            <person name="Condon B.J."/>
            <person name="Copeland A.C."/>
            <person name="Dhillon B."/>
            <person name="Glaser F."/>
            <person name="Hesse C.N."/>
            <person name="Kosti I."/>
            <person name="LaButti K."/>
            <person name="Lindquist E.A."/>
            <person name="Lucas S."/>
            <person name="Salamov A.A."/>
            <person name="Bradshaw R.E."/>
            <person name="Ciuffetti L."/>
            <person name="Hamelin R.C."/>
            <person name="Kema G.H.J."/>
            <person name="Lawrence C."/>
            <person name="Scott J.A."/>
            <person name="Spatafora J.W."/>
            <person name="Turgeon B.G."/>
            <person name="de Wit P.J.G.M."/>
            <person name="Zhong S."/>
            <person name="Goodwin S.B."/>
            <person name="Grigoriev I.V."/>
        </authorList>
    </citation>
    <scope>NUCLEOTIDE SEQUENCE [LARGE SCALE GENOMIC DNA]</scope>
    <source>
        <strain evidence="3">NZE10 / CBS 128990</strain>
    </source>
</reference>
<keyword evidence="1" id="KW-0472">Membrane</keyword>
<keyword evidence="1" id="KW-1133">Transmembrane helix</keyword>
<accession>M2XI15</accession>
<feature type="transmembrane region" description="Helical" evidence="1">
    <location>
        <begin position="31"/>
        <end position="49"/>
    </location>
</feature>
<evidence type="ECO:0000313" key="3">
    <source>
        <dbReference type="Proteomes" id="UP000016933"/>
    </source>
</evidence>
<dbReference type="EMBL" id="KB446545">
    <property type="protein sequence ID" value="EME39112.1"/>
    <property type="molecule type" value="Genomic_DNA"/>
</dbReference>
<dbReference type="STRING" id="675120.M2XI15"/>
<evidence type="ECO:0000313" key="2">
    <source>
        <dbReference type="EMBL" id="EME39112.1"/>
    </source>
</evidence>